<name>A0A1H7TLA2_AQUAM</name>
<keyword evidence="3" id="KW-1185">Reference proteome</keyword>
<gene>
    <name evidence="2" type="ORF">SAMN04487910_3495</name>
</gene>
<feature type="signal peptide" evidence="1">
    <location>
        <begin position="1"/>
        <end position="22"/>
    </location>
</feature>
<dbReference type="OrthoDB" id="1199198at2"/>
<evidence type="ECO:0000256" key="1">
    <source>
        <dbReference type="SAM" id="SignalP"/>
    </source>
</evidence>
<dbReference type="Proteomes" id="UP000198521">
    <property type="component" value="Unassembled WGS sequence"/>
</dbReference>
<reference evidence="2 3" key="1">
    <citation type="submission" date="2016-10" db="EMBL/GenBank/DDBJ databases">
        <authorList>
            <person name="de Groot N.N."/>
        </authorList>
    </citation>
    <scope>NUCLEOTIDE SEQUENCE [LARGE SCALE GENOMIC DNA]</scope>
    <source>
        <strain evidence="2 3">DSM 25232</strain>
    </source>
</reference>
<accession>A0A1H7TLA2</accession>
<dbReference type="STRING" id="1038014.SAMN04487910_3495"/>
<feature type="chain" id="PRO_5011639887" description="Ig-like domain-containing protein" evidence="1">
    <location>
        <begin position="23"/>
        <end position="480"/>
    </location>
</feature>
<evidence type="ECO:0000313" key="3">
    <source>
        <dbReference type="Proteomes" id="UP000198521"/>
    </source>
</evidence>
<dbReference type="RefSeq" id="WP_091410833.1">
    <property type="nucleotide sequence ID" value="NZ_FOAB01000006.1"/>
</dbReference>
<dbReference type="PROSITE" id="PS51257">
    <property type="entry name" value="PROKAR_LIPOPROTEIN"/>
    <property type="match status" value="1"/>
</dbReference>
<sequence length="480" mass="52977">MKNLKILSLLMLGLMLVFTACEESDDSDSTTDCPELSFERDGGKLIANFEEINSLDVYEWFVNDELVETENLENQRDNTLDISEYNPGTYTICIKAETPDCPAGVEFCKEIVVGEDMEGCPELKFTRDGDYLIADFEGLDTLEFYAWQVSGETLGNETIIENEGTDNQGDNKFSLANLEEGTYTICLISESPTCTSAEYCEEITIDGDGQDSCPDLSVSSEGNIIVATISGTDDFDLFKWYVNNQLLAAEDLQVQGNTVTLDLSNYNPGSYEVCVKFNSNDCSQGIEACVSAQVTDDNNGGDDCPDLSFIEEGTLMFANFPGINQLDVYEWFVDGVLVETESLQSQDRDNKLDLSSYNPGTYTVCIKAETNECPNGTEFCRDVVIPEPQPVDCSVFKLEYIATNGAEFVNANGVILFGLEDNSVVWEIDGTQINPTTTTGHFIILKNHLSQAGKYEICYKAESTECGALQECIEVDFQGL</sequence>
<dbReference type="EMBL" id="FOAB01000006">
    <property type="protein sequence ID" value="SEL85662.1"/>
    <property type="molecule type" value="Genomic_DNA"/>
</dbReference>
<dbReference type="AlphaFoldDB" id="A0A1H7TLA2"/>
<proteinExistence type="predicted"/>
<evidence type="ECO:0000313" key="2">
    <source>
        <dbReference type="EMBL" id="SEL85662.1"/>
    </source>
</evidence>
<keyword evidence="1" id="KW-0732">Signal</keyword>
<organism evidence="2 3">
    <name type="scientific">Aquimarina amphilecti</name>
    <dbReference type="NCBI Taxonomy" id="1038014"/>
    <lineage>
        <taxon>Bacteria</taxon>
        <taxon>Pseudomonadati</taxon>
        <taxon>Bacteroidota</taxon>
        <taxon>Flavobacteriia</taxon>
        <taxon>Flavobacteriales</taxon>
        <taxon>Flavobacteriaceae</taxon>
        <taxon>Aquimarina</taxon>
    </lineage>
</organism>
<evidence type="ECO:0008006" key="4">
    <source>
        <dbReference type="Google" id="ProtNLM"/>
    </source>
</evidence>
<protein>
    <recommendedName>
        <fullName evidence="4">Ig-like domain-containing protein</fullName>
    </recommendedName>
</protein>